<dbReference type="EMBL" id="JADAQX010000584">
    <property type="protein sequence ID" value="KAF8819834.1"/>
    <property type="molecule type" value="Genomic_DNA"/>
</dbReference>
<evidence type="ECO:0000313" key="4">
    <source>
        <dbReference type="Proteomes" id="UP000823046"/>
    </source>
</evidence>
<feature type="transmembrane region" description="Helical" evidence="2">
    <location>
        <begin position="199"/>
        <end position="228"/>
    </location>
</feature>
<proteinExistence type="predicted"/>
<accession>A0ABQ7J777</accession>
<evidence type="ECO:0000256" key="2">
    <source>
        <dbReference type="SAM" id="Phobius"/>
    </source>
</evidence>
<name>A0ABQ7J777_9APIC</name>
<keyword evidence="2" id="KW-1133">Transmembrane helix</keyword>
<keyword evidence="1" id="KW-0175">Coiled coil</keyword>
<reference evidence="3 4" key="1">
    <citation type="journal article" date="2020" name="bioRxiv">
        <title>Metabolic contributions of an alphaproteobacterial endosymbiont in the apicomplexan Cardiosporidium cionae.</title>
        <authorList>
            <person name="Hunter E.S."/>
            <person name="Paight C.J."/>
            <person name="Lane C.E."/>
        </authorList>
    </citation>
    <scope>NUCLEOTIDE SEQUENCE [LARGE SCALE GENOMIC DNA]</scope>
    <source>
        <strain evidence="3">ESH_2018</strain>
    </source>
</reference>
<evidence type="ECO:0000313" key="3">
    <source>
        <dbReference type="EMBL" id="KAF8819834.1"/>
    </source>
</evidence>
<evidence type="ECO:0008006" key="5">
    <source>
        <dbReference type="Google" id="ProtNLM"/>
    </source>
</evidence>
<keyword evidence="2" id="KW-0472">Membrane</keyword>
<dbReference type="Proteomes" id="UP000823046">
    <property type="component" value="Unassembled WGS sequence"/>
</dbReference>
<comment type="caution">
    <text evidence="3">The sequence shown here is derived from an EMBL/GenBank/DDBJ whole genome shotgun (WGS) entry which is preliminary data.</text>
</comment>
<sequence>MGGNMTFSIRCYSPLRMLFETVAISSNSLISSESSSSIIPRRSALSTILLSKLPFSTIFHQRNNLQPLQHASSSSSLFSHCRYFVSHTQSIDCESNGATLTECSTQGGERMACVAVPLATVELALKRLHTAEKFFDLAALYELEKSMRDLFSVSLLSSRWKDNLIALENYGLQLKECRMEQAKLRSYGHMSLEEERGEVLFLALMCVCGAFGVGLHPIFFLGMLYGIITSVKRRKKSLKRAESLHRLKALKDTMKDLQQHIENHCKVLRQNILSLSTIPPQQSKSLCKTLSHPLLLLPPPP</sequence>
<keyword evidence="2" id="KW-0812">Transmembrane</keyword>
<organism evidence="3 4">
    <name type="scientific">Cardiosporidium cionae</name>
    <dbReference type="NCBI Taxonomy" id="476202"/>
    <lineage>
        <taxon>Eukaryota</taxon>
        <taxon>Sar</taxon>
        <taxon>Alveolata</taxon>
        <taxon>Apicomplexa</taxon>
        <taxon>Aconoidasida</taxon>
        <taxon>Nephromycida</taxon>
        <taxon>Cardiosporidium</taxon>
    </lineage>
</organism>
<evidence type="ECO:0000256" key="1">
    <source>
        <dbReference type="SAM" id="Coils"/>
    </source>
</evidence>
<protein>
    <recommendedName>
        <fullName evidence="5">Transmembrane protein</fullName>
    </recommendedName>
</protein>
<feature type="coiled-coil region" evidence="1">
    <location>
        <begin position="240"/>
        <end position="267"/>
    </location>
</feature>
<gene>
    <name evidence="3" type="ORF">IE077_003909</name>
</gene>
<keyword evidence="4" id="KW-1185">Reference proteome</keyword>